<dbReference type="InterPro" id="IPR008585">
    <property type="entry name" value="Gamma_PGA_hydro"/>
</dbReference>
<dbReference type="EMBL" id="VSSQ01009999">
    <property type="protein sequence ID" value="MPM43161.1"/>
    <property type="molecule type" value="Genomic_DNA"/>
</dbReference>
<dbReference type="AlphaFoldDB" id="A0A644ZTE0"/>
<dbReference type="Pfam" id="PF05908">
    <property type="entry name" value="Gamma_PGA_hydro"/>
    <property type="match status" value="1"/>
</dbReference>
<comment type="caution">
    <text evidence="1">The sequence shown here is derived from an EMBL/GenBank/DDBJ whole genome shotgun (WGS) entry which is preliminary data.</text>
</comment>
<gene>
    <name evidence="1" type="ORF">SDC9_89834</name>
</gene>
<accession>A0A644ZTE0</accession>
<protein>
    <recommendedName>
        <fullName evidence="2">Replication protein</fullName>
    </recommendedName>
</protein>
<dbReference type="Gene3D" id="3.40.630.100">
    <property type="entry name" value="Poly-gamma-glutamate hydrolase, zinc-binding motif"/>
    <property type="match status" value="1"/>
</dbReference>
<name>A0A644ZTE0_9ZZZZ</name>
<reference evidence="1" key="1">
    <citation type="submission" date="2019-08" db="EMBL/GenBank/DDBJ databases">
        <authorList>
            <person name="Kucharzyk K."/>
            <person name="Murdoch R.W."/>
            <person name="Higgins S."/>
            <person name="Loffler F."/>
        </authorList>
    </citation>
    <scope>NUCLEOTIDE SEQUENCE</scope>
</reference>
<evidence type="ECO:0008006" key="2">
    <source>
        <dbReference type="Google" id="ProtNLM"/>
    </source>
</evidence>
<proteinExistence type="predicted"/>
<sequence length="194" mass="21296">MIPDRYSSFEQLFESETEGVDYQIICAPRDSEIVILAPHGGGIEPGTSEIATTIAADDYALYKFEGLGRRPHSDLHVTSHRYDEPQAIDIVKERRIVVAVHGRGDKGDAETVWIGGRDAITGGLIKRELSLSGFSAKIETTELGATNLKNICNRGLTSAGVQLEIPRSFRDRMLREPALLEAFSQAVRRALTTA</sequence>
<dbReference type="InterPro" id="IPR038128">
    <property type="entry name" value="Gamma_PGA_hydro_sf"/>
</dbReference>
<evidence type="ECO:0000313" key="1">
    <source>
        <dbReference type="EMBL" id="MPM43161.1"/>
    </source>
</evidence>
<organism evidence="1">
    <name type="scientific">bioreactor metagenome</name>
    <dbReference type="NCBI Taxonomy" id="1076179"/>
    <lineage>
        <taxon>unclassified sequences</taxon>
        <taxon>metagenomes</taxon>
        <taxon>ecological metagenomes</taxon>
    </lineage>
</organism>